<feature type="transmembrane region" description="Helical" evidence="8">
    <location>
        <begin position="264"/>
        <end position="284"/>
    </location>
</feature>
<keyword evidence="10" id="KW-1185">Reference proteome</keyword>
<sequence>MEPPNQNDDDGFFYDALDDFPSHDCIVTGQSAHSTSTSTLSDHSPDTSSTVSVLRPRSISLLGIKDAHADSSLIGSDALVIDDPGKRRKANRLKLYHDLKGNKRNLDGAESTRSISDRVGARRADSSAVGGVGEEEKKEKKEESTVTRANDDRVGVSVDSAGELDKSPRRAGSSAVGGVGDEEKEEESTVTTANDDRVGDSAGSAGELDESTNLLMFVAGLVIKAIGFQLHLLVYFITFPLWILYCFYMLVVDPFGAIRRGRGFIVRKLVSLWNLVGGFFGSFLDDWLKEHKTIWSLLMQFGWGLFWSCYVCVILCGLLVFSVMLSGFLMRYLVEEPIKIKQDLNFDYTKDNPVANVPIQSCGGVACCEENIGDFKSLNTRVIPPNHKLQVSVLLTLPESEYNRNLGVFQVHFLFIGQGICSVLAVKAFWLSLANMKALLTLCESEGGSNLPTILAEDLIRADFLSADGKTLASKSHPSILKFRSEPIRFLLTFLKAAPLVAGYISESQTLALKIKGFTERDVPTSCLKVIIGHRAEYRHGAGIPEIYDASIVLESELPLLKRIIWPVIIPRAMLRDGSAINNSTPNDVPAQS</sequence>
<dbReference type="GO" id="GO:0005789">
    <property type="term" value="C:endoplasmic reticulum membrane"/>
    <property type="evidence" value="ECO:0007669"/>
    <property type="project" value="UniProtKB-SubCell"/>
</dbReference>
<evidence type="ECO:0000256" key="8">
    <source>
        <dbReference type="SAM" id="Phobius"/>
    </source>
</evidence>
<name>A0A8X7YV00_POPTO</name>
<evidence type="ECO:0000313" key="9">
    <source>
        <dbReference type="EMBL" id="KAG6756162.1"/>
    </source>
</evidence>
<evidence type="ECO:0000256" key="2">
    <source>
        <dbReference type="ARBA" id="ARBA00022692"/>
    </source>
</evidence>
<dbReference type="Proteomes" id="UP000886885">
    <property type="component" value="Chromosome 11A"/>
</dbReference>
<dbReference type="Pfam" id="PF06775">
    <property type="entry name" value="Seipin"/>
    <property type="match status" value="1"/>
</dbReference>
<evidence type="ECO:0000256" key="4">
    <source>
        <dbReference type="ARBA" id="ARBA00022989"/>
    </source>
</evidence>
<gene>
    <name evidence="9" type="ORF">POTOM_039587</name>
</gene>
<dbReference type="PANTHER" id="PTHR21212:SF0">
    <property type="entry name" value="SEIPIN"/>
    <property type="match status" value="1"/>
</dbReference>
<evidence type="ECO:0000256" key="3">
    <source>
        <dbReference type="ARBA" id="ARBA00022824"/>
    </source>
</evidence>
<dbReference type="GO" id="GO:0006629">
    <property type="term" value="P:lipid metabolic process"/>
    <property type="evidence" value="ECO:0007669"/>
    <property type="project" value="UniProtKB-KW"/>
</dbReference>
<keyword evidence="5" id="KW-0443">Lipid metabolism</keyword>
<evidence type="ECO:0000256" key="6">
    <source>
        <dbReference type="ARBA" id="ARBA00023136"/>
    </source>
</evidence>
<evidence type="ECO:0000256" key="5">
    <source>
        <dbReference type="ARBA" id="ARBA00023098"/>
    </source>
</evidence>
<feature type="transmembrane region" description="Helical" evidence="8">
    <location>
        <begin position="304"/>
        <end position="334"/>
    </location>
</feature>
<feature type="compositionally biased region" description="Low complexity" evidence="7">
    <location>
        <begin position="31"/>
        <end position="50"/>
    </location>
</feature>
<keyword evidence="4 8" id="KW-1133">Transmembrane helix</keyword>
<evidence type="ECO:0000256" key="1">
    <source>
        <dbReference type="ARBA" id="ARBA00004477"/>
    </source>
</evidence>
<dbReference type="GO" id="GO:0140042">
    <property type="term" value="P:lipid droplet formation"/>
    <property type="evidence" value="ECO:0007669"/>
    <property type="project" value="UniProtKB-ARBA"/>
</dbReference>
<keyword evidence="2 8" id="KW-0812">Transmembrane</keyword>
<feature type="compositionally biased region" description="Basic and acidic residues" evidence="7">
    <location>
        <begin position="115"/>
        <end position="125"/>
    </location>
</feature>
<dbReference type="AlphaFoldDB" id="A0A8X7YV00"/>
<dbReference type="EMBL" id="JAAWWB010000021">
    <property type="protein sequence ID" value="KAG6756162.1"/>
    <property type="molecule type" value="Genomic_DNA"/>
</dbReference>
<accession>A0A8X7YV00</accession>
<comment type="caution">
    <text evidence="9">The sequence shown here is derived from an EMBL/GenBank/DDBJ whole genome shotgun (WGS) entry which is preliminary data.</text>
</comment>
<proteinExistence type="predicted"/>
<feature type="region of interest" description="Disordered" evidence="7">
    <location>
        <begin position="103"/>
        <end position="206"/>
    </location>
</feature>
<evidence type="ECO:0000313" key="10">
    <source>
        <dbReference type="Proteomes" id="UP000886885"/>
    </source>
</evidence>
<feature type="compositionally biased region" description="Basic and acidic residues" evidence="7">
    <location>
        <begin position="134"/>
        <end position="154"/>
    </location>
</feature>
<dbReference type="CDD" id="cd23995">
    <property type="entry name" value="Seipin_BSCL2_like"/>
    <property type="match status" value="1"/>
</dbReference>
<feature type="region of interest" description="Disordered" evidence="7">
    <location>
        <begin position="28"/>
        <end position="52"/>
    </location>
</feature>
<evidence type="ECO:0000256" key="7">
    <source>
        <dbReference type="SAM" id="MobiDB-lite"/>
    </source>
</evidence>
<keyword evidence="6 8" id="KW-0472">Membrane</keyword>
<dbReference type="PANTHER" id="PTHR21212">
    <property type="entry name" value="BERNARDINELLI-SEIP CONGENITAL LIPODYSTROPHY 2 HOMOLOG BSCL2 PROTEIN"/>
    <property type="match status" value="1"/>
</dbReference>
<protein>
    <recommendedName>
        <fullName evidence="11">Adipose-regulatory protein</fullName>
    </recommendedName>
</protein>
<organism evidence="9 10">
    <name type="scientific">Populus tomentosa</name>
    <name type="common">Chinese white poplar</name>
    <dbReference type="NCBI Taxonomy" id="118781"/>
    <lineage>
        <taxon>Eukaryota</taxon>
        <taxon>Viridiplantae</taxon>
        <taxon>Streptophyta</taxon>
        <taxon>Embryophyta</taxon>
        <taxon>Tracheophyta</taxon>
        <taxon>Spermatophyta</taxon>
        <taxon>Magnoliopsida</taxon>
        <taxon>eudicotyledons</taxon>
        <taxon>Gunneridae</taxon>
        <taxon>Pentapetalae</taxon>
        <taxon>rosids</taxon>
        <taxon>fabids</taxon>
        <taxon>Malpighiales</taxon>
        <taxon>Salicaceae</taxon>
        <taxon>Saliceae</taxon>
        <taxon>Populus</taxon>
    </lineage>
</organism>
<evidence type="ECO:0008006" key="11">
    <source>
        <dbReference type="Google" id="ProtNLM"/>
    </source>
</evidence>
<dbReference type="InterPro" id="IPR009617">
    <property type="entry name" value="Seipin"/>
</dbReference>
<dbReference type="OrthoDB" id="3990054at2759"/>
<comment type="subcellular location">
    <subcellularLocation>
        <location evidence="1">Endoplasmic reticulum membrane</location>
        <topology evidence="1">Multi-pass membrane protein</topology>
    </subcellularLocation>
</comment>
<feature type="transmembrane region" description="Helical" evidence="8">
    <location>
        <begin position="232"/>
        <end position="252"/>
    </location>
</feature>
<keyword evidence="3" id="KW-0256">Endoplasmic reticulum</keyword>
<reference evidence="9" key="1">
    <citation type="journal article" date="2020" name="bioRxiv">
        <title>Hybrid origin of Populus tomentosa Carr. identified through genome sequencing and phylogenomic analysis.</title>
        <authorList>
            <person name="An X."/>
            <person name="Gao K."/>
            <person name="Chen Z."/>
            <person name="Li J."/>
            <person name="Yang X."/>
            <person name="Yang X."/>
            <person name="Zhou J."/>
            <person name="Guo T."/>
            <person name="Zhao T."/>
            <person name="Huang S."/>
            <person name="Miao D."/>
            <person name="Khan W.U."/>
            <person name="Rao P."/>
            <person name="Ye M."/>
            <person name="Lei B."/>
            <person name="Liao W."/>
            <person name="Wang J."/>
            <person name="Ji L."/>
            <person name="Li Y."/>
            <person name="Guo B."/>
            <person name="Mustafa N.S."/>
            <person name="Li S."/>
            <person name="Yun Q."/>
            <person name="Keller S.R."/>
            <person name="Mao J."/>
            <person name="Zhang R."/>
            <person name="Strauss S.H."/>
        </authorList>
    </citation>
    <scope>NUCLEOTIDE SEQUENCE</scope>
    <source>
        <strain evidence="9">GM15</strain>
        <tissue evidence="9">Leaf</tissue>
    </source>
</reference>
<feature type="transmembrane region" description="Helical" evidence="8">
    <location>
        <begin position="413"/>
        <end position="433"/>
    </location>
</feature>